<dbReference type="Pfam" id="PF00270">
    <property type="entry name" value="DEAD"/>
    <property type="match status" value="1"/>
</dbReference>
<dbReference type="PROSITE" id="PS51194">
    <property type="entry name" value="HELICASE_CTER"/>
    <property type="match status" value="1"/>
</dbReference>
<feature type="short sequence motif" description="Q motif" evidence="5">
    <location>
        <begin position="4"/>
        <end position="32"/>
    </location>
</feature>
<feature type="region of interest" description="Disordered" evidence="6">
    <location>
        <begin position="381"/>
        <end position="511"/>
    </location>
</feature>
<dbReference type="Pfam" id="PF00271">
    <property type="entry name" value="Helicase_C"/>
    <property type="match status" value="1"/>
</dbReference>
<dbReference type="GO" id="GO:0016787">
    <property type="term" value="F:hydrolase activity"/>
    <property type="evidence" value="ECO:0007669"/>
    <property type="project" value="UniProtKB-KW"/>
</dbReference>
<dbReference type="CDD" id="cd18787">
    <property type="entry name" value="SF2_C_DEAD"/>
    <property type="match status" value="1"/>
</dbReference>
<evidence type="ECO:0000313" key="11">
    <source>
        <dbReference type="Proteomes" id="UP000463051"/>
    </source>
</evidence>
<dbReference type="InterPro" id="IPR044742">
    <property type="entry name" value="DEAD/DEAH_RhlB"/>
</dbReference>
<dbReference type="EMBL" id="WJXB01000014">
    <property type="protein sequence ID" value="MRN56555.1"/>
    <property type="molecule type" value="Genomic_DNA"/>
</dbReference>
<feature type="compositionally biased region" description="Basic and acidic residues" evidence="6">
    <location>
        <begin position="381"/>
        <end position="397"/>
    </location>
</feature>
<dbReference type="SUPFAM" id="SSF52540">
    <property type="entry name" value="P-loop containing nucleoside triphosphate hydrolases"/>
    <property type="match status" value="1"/>
</dbReference>
<keyword evidence="2" id="KW-0378">Hydrolase</keyword>
<dbReference type="InterPro" id="IPR027417">
    <property type="entry name" value="P-loop_NTPase"/>
</dbReference>
<dbReference type="PANTHER" id="PTHR47963">
    <property type="entry name" value="DEAD-BOX ATP-DEPENDENT RNA HELICASE 47, MITOCHONDRIAL"/>
    <property type="match status" value="1"/>
</dbReference>
<keyword evidence="3 10" id="KW-0347">Helicase</keyword>
<evidence type="ECO:0000259" key="9">
    <source>
        <dbReference type="PROSITE" id="PS51195"/>
    </source>
</evidence>
<dbReference type="PROSITE" id="PS51195">
    <property type="entry name" value="Q_MOTIF"/>
    <property type="match status" value="1"/>
</dbReference>
<dbReference type="PANTHER" id="PTHR47963:SF7">
    <property type="entry name" value="ATP-DEPENDENT RNA HELICASE YFML-RELATED"/>
    <property type="match status" value="1"/>
</dbReference>
<dbReference type="InterPro" id="IPR011545">
    <property type="entry name" value="DEAD/DEAH_box_helicase_dom"/>
</dbReference>
<dbReference type="InterPro" id="IPR050547">
    <property type="entry name" value="DEAD_box_RNA_helicases"/>
</dbReference>
<comment type="caution">
    <text evidence="10">The sequence shown here is derived from an EMBL/GenBank/DDBJ whole genome shotgun (WGS) entry which is preliminary data.</text>
</comment>
<dbReference type="SMART" id="SM00487">
    <property type="entry name" value="DEXDc"/>
    <property type="match status" value="1"/>
</dbReference>
<feature type="domain" description="Helicase ATP-binding" evidence="7">
    <location>
        <begin position="35"/>
        <end position="205"/>
    </location>
</feature>
<evidence type="ECO:0000256" key="5">
    <source>
        <dbReference type="PROSITE-ProRule" id="PRU00552"/>
    </source>
</evidence>
<dbReference type="InterPro" id="IPR014001">
    <property type="entry name" value="Helicase_ATP-bd"/>
</dbReference>
<feature type="domain" description="DEAD-box RNA helicase Q" evidence="9">
    <location>
        <begin position="4"/>
        <end position="32"/>
    </location>
</feature>
<keyword evidence="1" id="KW-0547">Nucleotide-binding</keyword>
<dbReference type="CDD" id="cd00268">
    <property type="entry name" value="DEADc"/>
    <property type="match status" value="1"/>
</dbReference>
<keyword evidence="11" id="KW-1185">Reference proteome</keyword>
<evidence type="ECO:0000313" key="10">
    <source>
        <dbReference type="EMBL" id="MRN56555.1"/>
    </source>
</evidence>
<evidence type="ECO:0000259" key="8">
    <source>
        <dbReference type="PROSITE" id="PS51194"/>
    </source>
</evidence>
<gene>
    <name evidence="10" type="ORF">GJB61_26695</name>
</gene>
<dbReference type="GO" id="GO:0009409">
    <property type="term" value="P:response to cold"/>
    <property type="evidence" value="ECO:0007669"/>
    <property type="project" value="TreeGrafter"/>
</dbReference>
<dbReference type="InterPro" id="IPR014014">
    <property type="entry name" value="RNA_helicase_DEAD_Q_motif"/>
</dbReference>
<keyword evidence="4" id="KW-0067">ATP-binding</keyword>
<dbReference type="AlphaFoldDB" id="A0A7X2HAR4"/>
<dbReference type="SMART" id="SM00490">
    <property type="entry name" value="HELICc"/>
    <property type="match status" value="1"/>
</dbReference>
<dbReference type="GO" id="GO:0033592">
    <property type="term" value="F:RNA strand annealing activity"/>
    <property type="evidence" value="ECO:0007669"/>
    <property type="project" value="TreeGrafter"/>
</dbReference>
<dbReference type="RefSeq" id="WP_154122054.1">
    <property type="nucleotide sequence ID" value="NZ_WJXB01000014.1"/>
</dbReference>
<evidence type="ECO:0000256" key="1">
    <source>
        <dbReference type="ARBA" id="ARBA00022741"/>
    </source>
</evidence>
<feature type="compositionally biased region" description="Basic and acidic residues" evidence="6">
    <location>
        <begin position="484"/>
        <end position="494"/>
    </location>
</feature>
<evidence type="ECO:0000256" key="3">
    <source>
        <dbReference type="ARBA" id="ARBA00022806"/>
    </source>
</evidence>
<dbReference type="GO" id="GO:0003724">
    <property type="term" value="F:RNA helicase activity"/>
    <property type="evidence" value="ECO:0007669"/>
    <property type="project" value="InterPro"/>
</dbReference>
<dbReference type="GO" id="GO:0005524">
    <property type="term" value="F:ATP binding"/>
    <property type="evidence" value="ECO:0007669"/>
    <property type="project" value="UniProtKB-KW"/>
</dbReference>
<evidence type="ECO:0000256" key="4">
    <source>
        <dbReference type="ARBA" id="ARBA00022840"/>
    </source>
</evidence>
<evidence type="ECO:0000256" key="6">
    <source>
        <dbReference type="SAM" id="MobiDB-lite"/>
    </source>
</evidence>
<evidence type="ECO:0000259" key="7">
    <source>
        <dbReference type="PROSITE" id="PS51192"/>
    </source>
</evidence>
<feature type="compositionally biased region" description="Basic residues" evidence="6">
    <location>
        <begin position="495"/>
        <end position="505"/>
    </location>
</feature>
<dbReference type="Gene3D" id="3.40.50.300">
    <property type="entry name" value="P-loop containing nucleotide triphosphate hydrolases"/>
    <property type="match status" value="2"/>
</dbReference>
<protein>
    <submittedName>
        <fullName evidence="10">DEAD/DEAH box helicase</fullName>
    </submittedName>
</protein>
<dbReference type="GO" id="GO:0005840">
    <property type="term" value="C:ribosome"/>
    <property type="evidence" value="ECO:0007669"/>
    <property type="project" value="TreeGrafter"/>
</dbReference>
<feature type="domain" description="Helicase C-terminal" evidence="8">
    <location>
        <begin position="216"/>
        <end position="376"/>
    </location>
</feature>
<name>A0A7X2HAR4_9BACL</name>
<proteinExistence type="predicted"/>
<sequence length="511" mass="55786">MNKASFAAIGIQEDLIARLSEFGINEPSPVQEQSIPLLLEGRDVLAASQTGTGKTLAYLLPLLQNINPEQRAVQKMVLAPTQELAMQIVREAERYGAHRGIRVLGLIGGAAMKRQIDKLRDHPQLVVGTPGRIRELIGMRKLKMHDVSTIVIDEADQMFQLSGAGEVTKIVSSAQRTRQLVMLSATIGPEIKALAFKEMKDMAEIGIDPGVMTTQSLEHHYVVAEERNKIDMLRRVIRHYNPDRALVFVNTNDDISDIVGKLNHLGLTAASISGDADKVTRSNVLAGFRGGKFRVLVASDVAARGLDIENLALVVSFDPAFDSEHYVHRAGRTGRMGRKGLSVSIVTEQQTFIMRKFAKELNISLQEREMFAGKVFAADEARGPARSEGNGPRREGTATRSEGTSAHREGSAGRSEGTPARREGITARSAKPPVRTAGVEPDAGTVKRDEPTTQEKTIAPTGGELRRDPQRSVNPAAPTGKRSSNAERERERKNKGAPKWLKNKTPRGDGQ</sequence>
<organism evidence="10 11">
    <name type="scientific">Paenibacillus monticola</name>
    <dbReference type="NCBI Taxonomy" id="2666075"/>
    <lineage>
        <taxon>Bacteria</taxon>
        <taxon>Bacillati</taxon>
        <taxon>Bacillota</taxon>
        <taxon>Bacilli</taxon>
        <taxon>Bacillales</taxon>
        <taxon>Paenibacillaceae</taxon>
        <taxon>Paenibacillus</taxon>
    </lineage>
</organism>
<dbReference type="Proteomes" id="UP000463051">
    <property type="component" value="Unassembled WGS sequence"/>
</dbReference>
<dbReference type="GO" id="GO:0005829">
    <property type="term" value="C:cytosol"/>
    <property type="evidence" value="ECO:0007669"/>
    <property type="project" value="TreeGrafter"/>
</dbReference>
<accession>A0A7X2HAR4</accession>
<evidence type="ECO:0000256" key="2">
    <source>
        <dbReference type="ARBA" id="ARBA00022801"/>
    </source>
</evidence>
<reference evidence="10 11" key="1">
    <citation type="submission" date="2019-11" db="EMBL/GenBank/DDBJ databases">
        <title>Paenibacillus monticola sp. nov., a novel PGPR strain isolated from mountain sample in China.</title>
        <authorList>
            <person name="Zhao Q."/>
            <person name="Li H.-P."/>
            <person name="Zhang J.-L."/>
        </authorList>
    </citation>
    <scope>NUCLEOTIDE SEQUENCE [LARGE SCALE GENOMIC DNA]</scope>
    <source>
        <strain evidence="10 11">LC-T2</strain>
    </source>
</reference>
<dbReference type="InterPro" id="IPR001650">
    <property type="entry name" value="Helicase_C-like"/>
</dbReference>
<dbReference type="PROSITE" id="PS51192">
    <property type="entry name" value="HELICASE_ATP_BIND_1"/>
    <property type="match status" value="1"/>
</dbReference>